<evidence type="ECO:0000313" key="7">
    <source>
        <dbReference type="Proteomes" id="UP000030765"/>
    </source>
</evidence>
<feature type="compositionally biased region" description="Low complexity" evidence="3">
    <location>
        <begin position="167"/>
        <end position="180"/>
    </location>
</feature>
<dbReference type="VEuPathDB" id="VectorBase:ASIS001512"/>
<evidence type="ECO:0000256" key="3">
    <source>
        <dbReference type="SAM" id="MobiDB-lite"/>
    </source>
</evidence>
<accession>A0A084VLP9</accession>
<dbReference type="OMA" id="CFARIFC"/>
<proteinExistence type="predicted"/>
<dbReference type="EMBL" id="ATLV01014542">
    <property type="status" value="NOT_ANNOTATED_CDS"/>
    <property type="molecule type" value="Genomic_DNA"/>
</dbReference>
<dbReference type="CDD" id="cd11849">
    <property type="entry name" value="SH3_SPIN90"/>
    <property type="match status" value="1"/>
</dbReference>
<name>A0A084VLP9_ANOSI</name>
<feature type="compositionally biased region" description="Polar residues" evidence="3">
    <location>
        <begin position="287"/>
        <end position="301"/>
    </location>
</feature>
<dbReference type="AlphaFoldDB" id="A0A084VLP9"/>
<feature type="compositionally biased region" description="Low complexity" evidence="3">
    <location>
        <begin position="229"/>
        <end position="243"/>
    </location>
</feature>
<dbReference type="PROSITE" id="PS50002">
    <property type="entry name" value="SH3"/>
    <property type="match status" value="1"/>
</dbReference>
<dbReference type="InterPro" id="IPR035514">
    <property type="entry name" value="SPIN90_SH3"/>
</dbReference>
<dbReference type="SMART" id="SM00326">
    <property type="entry name" value="SH3"/>
    <property type="match status" value="1"/>
</dbReference>
<dbReference type="OrthoDB" id="445362at2759"/>
<dbReference type="VEuPathDB" id="VectorBase:ASIC006209"/>
<protein>
    <submittedName>
        <fullName evidence="5">AGAP000223-PA-like protein</fullName>
    </submittedName>
    <submittedName>
        <fullName evidence="6">SH3 domain-containing protein</fullName>
    </submittedName>
</protein>
<dbReference type="PANTHER" id="PTHR13357:SF1">
    <property type="entry name" value="NCK-INTERACTING PROTEIN WITH SH3 DOMAIN"/>
    <property type="match status" value="1"/>
</dbReference>
<sequence length="775" mass="86864">MLKALYDFTAVYPKTISFDEGEYFILHQTSARQRNWWQVVSMKGNIGFVPSNYVIRMKVNPNFLNGFLESSIESLRLSTDKEINGIIGREELISRLVEKKRKLEKLLKYEQSDSESEPPSPQKISNGHVKQLDGGDRSQQRNDTQRHSSPMEPQQVTTTAKKSMSSPAVGAQAQAAVPPQFIQESPSTGLLATKGGQPEAEPLTPTGAYHSGHEPSSTLSEVSSEAEPTSNNTATTGTLTTTSDEITAISRVDERGQPGEPPGMASSGGVPSEAENQTDHEPDELETTNNDDVTVSENEPQPASEPSEPRVPSSGAEVAGGDGGKADETLPPANDVVERKSPEADDGIPSVLEDELEDRLPPVAPVEAAEVYQIVDAIRNRTRLSHEMSSVALRVVLSELEALVPPQIGRYFEPFAVHLAAPLDVPDTLLGQTHDAHRLRVIFAELSDCKNDSEQRTWMLHEDEADISQYLAELIRILTDADPKICRSEMACDHYQSIINLVLYYQMETRWSIRKLLLKAFRAMCHLDYTTVDILLGSVLPLELVQDMVSNPRNIEKLQELANMLIIIFSIGRRMPINQQDHLRADFVIFLLNLIETPPECDVQEVLPDIMINLILSFNLQFDNFADNVVLEAIEQFKTAKTLTEKILLLINREEDPVHTLKHTPVSINPVLKMLVDLFSRPETASIFYTNDNKVLIDILVRQLSDLSAGEPIRKWYLELCRKILRNTNYPEHQHRKQDLMKIFTRIFCEETECSASDQQIVREIANEFPQIFKA</sequence>
<dbReference type="InterPro" id="IPR018556">
    <property type="entry name" value="SPIN90/Ldb17_LRD"/>
</dbReference>
<dbReference type="GO" id="GO:0006897">
    <property type="term" value="P:endocytosis"/>
    <property type="evidence" value="ECO:0007669"/>
    <property type="project" value="TreeGrafter"/>
</dbReference>
<dbReference type="SUPFAM" id="SSF50044">
    <property type="entry name" value="SH3-domain"/>
    <property type="match status" value="1"/>
</dbReference>
<feature type="domain" description="SH3" evidence="4">
    <location>
        <begin position="1"/>
        <end position="59"/>
    </location>
</feature>
<evidence type="ECO:0000259" key="4">
    <source>
        <dbReference type="PROSITE" id="PS50002"/>
    </source>
</evidence>
<dbReference type="GO" id="GO:0071933">
    <property type="term" value="F:Arp2/3 complex binding"/>
    <property type="evidence" value="ECO:0007669"/>
    <property type="project" value="TreeGrafter"/>
</dbReference>
<dbReference type="Pfam" id="PF09431">
    <property type="entry name" value="SPIN90_LRD"/>
    <property type="match status" value="1"/>
</dbReference>
<dbReference type="Proteomes" id="UP000030765">
    <property type="component" value="Unassembled WGS sequence"/>
</dbReference>
<reference evidence="5 7" key="1">
    <citation type="journal article" date="2014" name="BMC Genomics">
        <title>Genome sequence of Anopheles sinensis provides insight into genetics basis of mosquito competence for malaria parasites.</title>
        <authorList>
            <person name="Zhou D."/>
            <person name="Zhang D."/>
            <person name="Ding G."/>
            <person name="Shi L."/>
            <person name="Hou Q."/>
            <person name="Ye Y."/>
            <person name="Xu Y."/>
            <person name="Zhou H."/>
            <person name="Xiong C."/>
            <person name="Li S."/>
            <person name="Yu J."/>
            <person name="Hong S."/>
            <person name="Yu X."/>
            <person name="Zou P."/>
            <person name="Chen C."/>
            <person name="Chang X."/>
            <person name="Wang W."/>
            <person name="Lv Y."/>
            <person name="Sun Y."/>
            <person name="Ma L."/>
            <person name="Shen B."/>
            <person name="Zhu C."/>
        </authorList>
    </citation>
    <scope>NUCLEOTIDE SEQUENCE [LARGE SCALE GENOMIC DNA]</scope>
</reference>
<dbReference type="InterPro" id="IPR030125">
    <property type="entry name" value="SPIN90/Ldb17"/>
</dbReference>
<gene>
    <name evidence="5" type="ORF">ZHAS_00006209</name>
</gene>
<feature type="compositionally biased region" description="Basic and acidic residues" evidence="3">
    <location>
        <begin position="130"/>
        <end position="146"/>
    </location>
</feature>
<keyword evidence="7" id="KW-1185">Reference proteome</keyword>
<organism evidence="5">
    <name type="scientific">Anopheles sinensis</name>
    <name type="common">Mosquito</name>
    <dbReference type="NCBI Taxonomy" id="74873"/>
    <lineage>
        <taxon>Eukaryota</taxon>
        <taxon>Metazoa</taxon>
        <taxon>Ecdysozoa</taxon>
        <taxon>Arthropoda</taxon>
        <taxon>Hexapoda</taxon>
        <taxon>Insecta</taxon>
        <taxon>Pterygota</taxon>
        <taxon>Neoptera</taxon>
        <taxon>Endopterygota</taxon>
        <taxon>Diptera</taxon>
        <taxon>Nematocera</taxon>
        <taxon>Culicoidea</taxon>
        <taxon>Culicidae</taxon>
        <taxon>Anophelinae</taxon>
        <taxon>Anopheles</taxon>
    </lineage>
</organism>
<reference evidence="6" key="2">
    <citation type="submission" date="2020-05" db="UniProtKB">
        <authorList>
            <consortium name="EnsemblMetazoa"/>
        </authorList>
    </citation>
    <scope>IDENTIFICATION</scope>
</reference>
<evidence type="ECO:0000313" key="6">
    <source>
        <dbReference type="EnsemblMetazoa" id="ASIC006209-PA"/>
    </source>
</evidence>
<feature type="compositionally biased region" description="Polar residues" evidence="3">
    <location>
        <begin position="147"/>
        <end position="166"/>
    </location>
</feature>
<dbReference type="InterPro" id="IPR036028">
    <property type="entry name" value="SH3-like_dom_sf"/>
</dbReference>
<dbReference type="STRING" id="74873.A0A084VLP9"/>
<evidence type="ECO:0000313" key="5">
    <source>
        <dbReference type="EMBL" id="KFB38893.1"/>
    </source>
</evidence>
<feature type="compositionally biased region" description="Polar residues" evidence="3">
    <location>
        <begin position="214"/>
        <end position="228"/>
    </location>
</feature>
<dbReference type="Gene3D" id="2.30.30.40">
    <property type="entry name" value="SH3 Domains"/>
    <property type="match status" value="1"/>
</dbReference>
<dbReference type="Pfam" id="PF00018">
    <property type="entry name" value="SH3_1"/>
    <property type="match status" value="1"/>
</dbReference>
<keyword evidence="1 2" id="KW-0728">SH3 domain</keyword>
<dbReference type="SUPFAM" id="SSF48371">
    <property type="entry name" value="ARM repeat"/>
    <property type="match status" value="1"/>
</dbReference>
<dbReference type="EnsemblMetazoa" id="ASIC006209-RA">
    <property type="protein sequence ID" value="ASIC006209-PA"/>
    <property type="gene ID" value="ASIC006209"/>
</dbReference>
<feature type="region of interest" description="Disordered" evidence="3">
    <location>
        <begin position="109"/>
        <end position="347"/>
    </location>
</feature>
<dbReference type="EMBL" id="KE524974">
    <property type="protein sequence ID" value="KFB38893.1"/>
    <property type="molecule type" value="Genomic_DNA"/>
</dbReference>
<dbReference type="PANTHER" id="PTHR13357">
    <property type="entry name" value="SH3 ADAPTER PROTEIN SPIN90 NCK INTERACTING PROTEIN WITH SH3 DOMAIN"/>
    <property type="match status" value="1"/>
</dbReference>
<evidence type="ECO:0000256" key="2">
    <source>
        <dbReference type="PROSITE-ProRule" id="PRU00192"/>
    </source>
</evidence>
<evidence type="ECO:0000256" key="1">
    <source>
        <dbReference type="ARBA" id="ARBA00022443"/>
    </source>
</evidence>
<dbReference type="InterPro" id="IPR016024">
    <property type="entry name" value="ARM-type_fold"/>
</dbReference>
<dbReference type="InterPro" id="IPR001452">
    <property type="entry name" value="SH3_domain"/>
</dbReference>